<dbReference type="EMBL" id="CP010777">
    <property type="protein sequence ID" value="AKQ45136.1"/>
    <property type="molecule type" value="Genomic_DNA"/>
</dbReference>
<dbReference type="Pfam" id="PF10996">
    <property type="entry name" value="Beta-Casp"/>
    <property type="match status" value="1"/>
</dbReference>
<gene>
    <name evidence="4" type="ORF">TH63_05000</name>
</gene>
<dbReference type="Gene3D" id="3.40.50.10890">
    <property type="match status" value="1"/>
</dbReference>
<dbReference type="PANTHER" id="PTHR11203:SF37">
    <property type="entry name" value="INTEGRATOR COMPLEX SUBUNIT 11"/>
    <property type="match status" value="1"/>
</dbReference>
<evidence type="ECO:0000313" key="4">
    <source>
        <dbReference type="EMBL" id="AKQ45136.1"/>
    </source>
</evidence>
<proteinExistence type="predicted"/>
<dbReference type="Gene3D" id="3.60.15.10">
    <property type="entry name" value="Ribonuclease Z/Hydroxyacylglutathione hydrolase-like"/>
    <property type="match status" value="1"/>
</dbReference>
<dbReference type="KEGG" id="ruf:TH63_05000"/>
<dbReference type="AlphaFoldDB" id="A0A0H4W3Z3"/>
<dbReference type="PANTHER" id="PTHR11203">
    <property type="entry name" value="CLEAVAGE AND POLYADENYLATION SPECIFICITY FACTOR FAMILY MEMBER"/>
    <property type="match status" value="1"/>
</dbReference>
<evidence type="ECO:0000313" key="5">
    <source>
        <dbReference type="Proteomes" id="UP000036458"/>
    </source>
</evidence>
<dbReference type="SMART" id="SM00849">
    <property type="entry name" value="Lactamase_B"/>
    <property type="match status" value="1"/>
</dbReference>
<protein>
    <submittedName>
        <fullName evidence="4">Metallo-beta-lactamase</fullName>
    </submittedName>
</protein>
<dbReference type="CDD" id="cd16295">
    <property type="entry name" value="TTHA0252-CPSF-like_MBL-fold"/>
    <property type="match status" value="1"/>
</dbReference>
<sequence>METDISLQFLGAAGTVTGSKYLLTVKGQKILIDCGLFQGLKEVRQLNWERPAFSPEEINLVLLTHGHLDHTGYLPKLVQLGYRGEIWGTDPTLDIAEIILKDSAKIQEVEARQANEEGFSRHKPALPLYTLKDVEKTLRLFRMKPLNHWISIAEKVRCRFRYNGHLLGATFIELEVDDKMLVFSGDIGRPQDLLLHAPEKPDQADVLLLESTYGDRLHPKEETKALLKKIVTKTFSRQGTLLIPSFAVERAQSLMYLLWQLKLEEAIPEMPIILDTPMGADTLKVFYQSLSWHKLSGEECLQMFSNFRIVTSYRETWEIIDRKGPKIVIAGSGMLTGGRILTYLTKYLDNPATTILLAGYQAEGTRGWQLEQGAPELKIFGKMYAVKAEVLNLEGLSGHADQKELLDWLSEMKTPPKQVFLVHGEPTAAQMLKDKIKEKLGWGCFIPQRNEIVDL</sequence>
<evidence type="ECO:0000259" key="3">
    <source>
        <dbReference type="SMART" id="SM01027"/>
    </source>
</evidence>
<dbReference type="Pfam" id="PF00753">
    <property type="entry name" value="Lactamase_B"/>
    <property type="match status" value="1"/>
</dbReference>
<dbReference type="STRING" id="1379910.TH63_05000"/>
<keyword evidence="5" id="KW-1185">Reference proteome</keyword>
<evidence type="ECO:0000259" key="2">
    <source>
        <dbReference type="SMART" id="SM00849"/>
    </source>
</evidence>
<dbReference type="GO" id="GO:0004521">
    <property type="term" value="F:RNA endonuclease activity"/>
    <property type="evidence" value="ECO:0007669"/>
    <property type="project" value="TreeGrafter"/>
</dbReference>
<reference evidence="4 5" key="1">
    <citation type="submission" date="2015-01" db="EMBL/GenBank/DDBJ databases">
        <title>Rufibacter sp./DG31D/ whole genome sequencing.</title>
        <authorList>
            <person name="Kim M.K."/>
            <person name="Srinivasan S."/>
            <person name="Lee J.-J."/>
        </authorList>
    </citation>
    <scope>NUCLEOTIDE SEQUENCE [LARGE SCALE GENOMIC DNA]</scope>
    <source>
        <strain evidence="4 5">DG31D</strain>
    </source>
</reference>
<evidence type="ECO:0000256" key="1">
    <source>
        <dbReference type="ARBA" id="ARBA00022801"/>
    </source>
</evidence>
<dbReference type="InterPro" id="IPR022712">
    <property type="entry name" value="Beta_Casp"/>
</dbReference>
<keyword evidence="1" id="KW-0378">Hydrolase</keyword>
<dbReference type="SUPFAM" id="SSF56281">
    <property type="entry name" value="Metallo-hydrolase/oxidoreductase"/>
    <property type="match status" value="1"/>
</dbReference>
<organism evidence="4 5">
    <name type="scientific">Rufibacter radiotolerans</name>
    <dbReference type="NCBI Taxonomy" id="1379910"/>
    <lineage>
        <taxon>Bacteria</taxon>
        <taxon>Pseudomonadati</taxon>
        <taxon>Bacteroidota</taxon>
        <taxon>Cytophagia</taxon>
        <taxon>Cytophagales</taxon>
        <taxon>Hymenobacteraceae</taxon>
        <taxon>Rufibacter</taxon>
    </lineage>
</organism>
<feature type="domain" description="Beta-Casp" evidence="3">
    <location>
        <begin position="251"/>
        <end position="370"/>
    </location>
</feature>
<accession>A0A0H4W3Z3</accession>
<dbReference type="InterPro" id="IPR001279">
    <property type="entry name" value="Metallo-B-lactamas"/>
</dbReference>
<dbReference type="InterPro" id="IPR011108">
    <property type="entry name" value="RMMBL"/>
</dbReference>
<dbReference type="Proteomes" id="UP000036458">
    <property type="component" value="Chromosome"/>
</dbReference>
<dbReference type="InterPro" id="IPR050698">
    <property type="entry name" value="MBL"/>
</dbReference>
<dbReference type="Pfam" id="PF07521">
    <property type="entry name" value="RMMBL"/>
    <property type="match status" value="1"/>
</dbReference>
<dbReference type="PATRIC" id="fig|1379910.4.peg.1086"/>
<dbReference type="InterPro" id="IPR036866">
    <property type="entry name" value="RibonucZ/Hydroxyglut_hydro"/>
</dbReference>
<name>A0A0H4W3Z3_9BACT</name>
<dbReference type="GO" id="GO:0016787">
    <property type="term" value="F:hydrolase activity"/>
    <property type="evidence" value="ECO:0007669"/>
    <property type="project" value="UniProtKB-KW"/>
</dbReference>
<dbReference type="OrthoDB" id="9803916at2"/>
<dbReference type="SMART" id="SM01027">
    <property type="entry name" value="Beta-Casp"/>
    <property type="match status" value="1"/>
</dbReference>
<feature type="domain" description="Metallo-beta-lactamase" evidence="2">
    <location>
        <begin position="17"/>
        <end position="230"/>
    </location>
</feature>
<dbReference type="RefSeq" id="WP_048919983.1">
    <property type="nucleotide sequence ID" value="NZ_CP010777.1"/>
</dbReference>